<proteinExistence type="predicted"/>
<keyword evidence="1" id="KW-0812">Transmembrane</keyword>
<feature type="transmembrane region" description="Helical" evidence="1">
    <location>
        <begin position="39"/>
        <end position="57"/>
    </location>
</feature>
<feature type="transmembrane region" description="Helical" evidence="1">
    <location>
        <begin position="204"/>
        <end position="225"/>
    </location>
</feature>
<feature type="domain" description="EamA" evidence="2">
    <location>
        <begin position="32"/>
        <end position="141"/>
    </location>
</feature>
<dbReference type="InterPro" id="IPR000620">
    <property type="entry name" value="EamA_dom"/>
</dbReference>
<reference evidence="3" key="1">
    <citation type="journal article" date="2014" name="Int. J. Syst. Evol. Microbiol.">
        <title>Complete genome of a new Firmicutes species belonging to the dominant human colonic microbiota ('Ruminococcus bicirculans') reveals two chromosomes and a selective capacity to utilize plant glucans.</title>
        <authorList>
            <consortium name="NISC Comparative Sequencing Program"/>
            <person name="Wegmann U."/>
            <person name="Louis P."/>
            <person name="Goesmann A."/>
            <person name="Henrissat B."/>
            <person name="Duncan S.H."/>
            <person name="Flint H.J."/>
        </authorList>
    </citation>
    <scope>NUCLEOTIDE SEQUENCE</scope>
    <source>
        <strain evidence="3">NBRC 103408</strain>
    </source>
</reference>
<accession>A0ABQ5U3S1</accession>
<keyword evidence="1" id="KW-0472">Membrane</keyword>
<keyword evidence="4" id="KW-1185">Reference proteome</keyword>
<feature type="transmembrane region" description="Helical" evidence="1">
    <location>
        <begin position="237"/>
        <end position="257"/>
    </location>
</feature>
<dbReference type="PANTHER" id="PTHR22911">
    <property type="entry name" value="ACYL-MALONYL CONDENSING ENZYME-RELATED"/>
    <property type="match status" value="1"/>
</dbReference>
<feature type="transmembrane region" description="Helical" evidence="1">
    <location>
        <begin position="125"/>
        <end position="142"/>
    </location>
</feature>
<feature type="transmembrane region" description="Helical" evidence="1">
    <location>
        <begin position="69"/>
        <end position="90"/>
    </location>
</feature>
<dbReference type="RefSeq" id="WP_169560004.1">
    <property type="nucleotide sequence ID" value="NZ_BSNF01000001.1"/>
</dbReference>
<comment type="caution">
    <text evidence="3">The sequence shown here is derived from an EMBL/GenBank/DDBJ whole genome shotgun (WGS) entry which is preliminary data.</text>
</comment>
<feature type="transmembrane region" description="Helical" evidence="1">
    <location>
        <begin position="263"/>
        <end position="283"/>
    </location>
</feature>
<feature type="transmembrane region" description="Helical" evidence="1">
    <location>
        <begin position="179"/>
        <end position="198"/>
    </location>
</feature>
<evidence type="ECO:0000313" key="4">
    <source>
        <dbReference type="Proteomes" id="UP001161409"/>
    </source>
</evidence>
<organism evidence="3 4">
    <name type="scientific">Sneathiella chinensis</name>
    <dbReference type="NCBI Taxonomy" id="349750"/>
    <lineage>
        <taxon>Bacteria</taxon>
        <taxon>Pseudomonadati</taxon>
        <taxon>Pseudomonadota</taxon>
        <taxon>Alphaproteobacteria</taxon>
        <taxon>Sneathiellales</taxon>
        <taxon>Sneathiellaceae</taxon>
        <taxon>Sneathiella</taxon>
    </lineage>
</organism>
<feature type="transmembrane region" description="Helical" evidence="1">
    <location>
        <begin position="96"/>
        <end position="118"/>
    </location>
</feature>
<name>A0ABQ5U3S1_9PROT</name>
<keyword evidence="1" id="KW-1133">Transmembrane helix</keyword>
<sequence length="293" mass="31238">MSKLSPHLYGTLVTAFGVLVLTPDALLVRLIDADTWTLLFWRGLLFATGILGFYGLRYRLAVFGILRAMGWRGLQASLFFACSTICFVTALTNTTVANTLVIIATAPLFSAIISWLFLKERISRNTWIAILVSCGGIAIIFMDSIGGGNLLGDVAALGAALSIASQISTVRLARNVDMVPSLGLSGLMVALVMIPFATPATVPASSMGTLLFLGLVILPVAFGLITYGTRFIPAPEVSLLMLLETFLGPVWVWYFLAETPDRATLIGGGLVFATLITHGILGFRKAKPVQAPA</sequence>
<dbReference type="InterPro" id="IPR037185">
    <property type="entry name" value="EmrE-like"/>
</dbReference>
<feature type="domain" description="EamA" evidence="2">
    <location>
        <begin position="151"/>
        <end position="275"/>
    </location>
</feature>
<dbReference type="SUPFAM" id="SSF103481">
    <property type="entry name" value="Multidrug resistance efflux transporter EmrE"/>
    <property type="match status" value="2"/>
</dbReference>
<protein>
    <submittedName>
        <fullName evidence="3">Permease</fullName>
    </submittedName>
</protein>
<gene>
    <name evidence="3" type="ORF">GCM10007924_12720</name>
</gene>
<dbReference type="Proteomes" id="UP001161409">
    <property type="component" value="Unassembled WGS sequence"/>
</dbReference>
<feature type="transmembrane region" description="Helical" evidence="1">
    <location>
        <begin position="7"/>
        <end position="27"/>
    </location>
</feature>
<dbReference type="Pfam" id="PF00892">
    <property type="entry name" value="EamA"/>
    <property type="match status" value="2"/>
</dbReference>
<dbReference type="EMBL" id="BSNF01000001">
    <property type="protein sequence ID" value="GLQ06051.1"/>
    <property type="molecule type" value="Genomic_DNA"/>
</dbReference>
<evidence type="ECO:0000313" key="3">
    <source>
        <dbReference type="EMBL" id="GLQ06051.1"/>
    </source>
</evidence>
<dbReference type="PANTHER" id="PTHR22911:SF135">
    <property type="entry name" value="BLR4310 PROTEIN"/>
    <property type="match status" value="1"/>
</dbReference>
<reference evidence="3" key="2">
    <citation type="submission" date="2023-01" db="EMBL/GenBank/DDBJ databases">
        <title>Draft genome sequence of Sneathiella chinensis strain NBRC 103408.</title>
        <authorList>
            <person name="Sun Q."/>
            <person name="Mori K."/>
        </authorList>
    </citation>
    <scope>NUCLEOTIDE SEQUENCE</scope>
    <source>
        <strain evidence="3">NBRC 103408</strain>
    </source>
</reference>
<evidence type="ECO:0000256" key="1">
    <source>
        <dbReference type="SAM" id="Phobius"/>
    </source>
</evidence>
<evidence type="ECO:0000259" key="2">
    <source>
        <dbReference type="Pfam" id="PF00892"/>
    </source>
</evidence>